<accession>A0A6G1C444</accession>
<dbReference type="AlphaFoldDB" id="A0A6G1C444"/>
<dbReference type="EMBL" id="SPHZ02000010">
    <property type="protein sequence ID" value="KAF0894950.1"/>
    <property type="molecule type" value="Genomic_DNA"/>
</dbReference>
<proteinExistence type="predicted"/>
<dbReference type="Proteomes" id="UP000479710">
    <property type="component" value="Unassembled WGS sequence"/>
</dbReference>
<keyword evidence="3" id="KW-1185">Reference proteome</keyword>
<evidence type="ECO:0000313" key="3">
    <source>
        <dbReference type="Proteomes" id="UP000479710"/>
    </source>
</evidence>
<reference evidence="2 3" key="1">
    <citation type="submission" date="2019-11" db="EMBL/GenBank/DDBJ databases">
        <title>Whole genome sequence of Oryza granulata.</title>
        <authorList>
            <person name="Li W."/>
        </authorList>
    </citation>
    <scope>NUCLEOTIDE SEQUENCE [LARGE SCALE GENOMIC DNA]</scope>
    <source>
        <strain evidence="3">cv. Menghai</strain>
        <tissue evidence="2">Leaf</tissue>
    </source>
</reference>
<sequence>MTLEPKPPEITEAAVAPSPPWVAKPRRMAHDAEAGGLSRPQSDEAPASLRPESRKAGPKVQAAARSPKVGGHENPSPRG</sequence>
<comment type="caution">
    <text evidence="2">The sequence shown here is derived from an EMBL/GenBank/DDBJ whole genome shotgun (WGS) entry which is preliminary data.</text>
</comment>
<feature type="region of interest" description="Disordered" evidence="1">
    <location>
        <begin position="1"/>
        <end position="79"/>
    </location>
</feature>
<evidence type="ECO:0000313" key="2">
    <source>
        <dbReference type="EMBL" id="KAF0894950.1"/>
    </source>
</evidence>
<organism evidence="2 3">
    <name type="scientific">Oryza meyeriana var. granulata</name>
    <dbReference type="NCBI Taxonomy" id="110450"/>
    <lineage>
        <taxon>Eukaryota</taxon>
        <taxon>Viridiplantae</taxon>
        <taxon>Streptophyta</taxon>
        <taxon>Embryophyta</taxon>
        <taxon>Tracheophyta</taxon>
        <taxon>Spermatophyta</taxon>
        <taxon>Magnoliopsida</taxon>
        <taxon>Liliopsida</taxon>
        <taxon>Poales</taxon>
        <taxon>Poaceae</taxon>
        <taxon>BOP clade</taxon>
        <taxon>Oryzoideae</taxon>
        <taxon>Oryzeae</taxon>
        <taxon>Oryzinae</taxon>
        <taxon>Oryza</taxon>
        <taxon>Oryza meyeriana</taxon>
    </lineage>
</organism>
<evidence type="ECO:0000256" key="1">
    <source>
        <dbReference type="SAM" id="MobiDB-lite"/>
    </source>
</evidence>
<gene>
    <name evidence="2" type="ORF">E2562_004944</name>
</gene>
<protein>
    <submittedName>
        <fullName evidence="2">Uncharacterized protein</fullName>
    </submittedName>
</protein>
<name>A0A6G1C444_9ORYZ</name>